<dbReference type="GO" id="GO:0004930">
    <property type="term" value="F:G protein-coupled receptor activity"/>
    <property type="evidence" value="ECO:0007669"/>
    <property type="project" value="UniProtKB-KW"/>
</dbReference>
<feature type="transmembrane region" description="Helical" evidence="12">
    <location>
        <begin position="45"/>
        <end position="71"/>
    </location>
</feature>
<feature type="transmembrane region" description="Helical" evidence="12">
    <location>
        <begin position="296"/>
        <end position="319"/>
    </location>
</feature>
<dbReference type="PROSITE" id="PS50262">
    <property type="entry name" value="G_PROTEIN_RECEP_F1_2"/>
    <property type="match status" value="1"/>
</dbReference>
<dbReference type="InterPro" id="IPR017452">
    <property type="entry name" value="GPCR_Rhodpsn_7TM"/>
</dbReference>
<evidence type="ECO:0000259" key="13">
    <source>
        <dbReference type="PROSITE" id="PS50262"/>
    </source>
</evidence>
<dbReference type="PANTHER" id="PTHR24246">
    <property type="entry name" value="OLFACTORY RECEPTOR AND ADENOSINE RECEPTOR"/>
    <property type="match status" value="1"/>
</dbReference>
<dbReference type="Gene3D" id="1.20.1070.10">
    <property type="entry name" value="Rhodopsin 7-helix transmembrane proteins"/>
    <property type="match status" value="1"/>
</dbReference>
<reference evidence="14 15" key="1">
    <citation type="submission" date="2023-03" db="EMBL/GenBank/DDBJ databases">
        <title>High-quality genome of Scylla paramamosain provides insights in environmental adaptation.</title>
        <authorList>
            <person name="Zhang L."/>
        </authorList>
    </citation>
    <scope>NUCLEOTIDE SEQUENCE [LARGE SCALE GENOMIC DNA]</scope>
    <source>
        <strain evidence="14">LZ_2023a</strain>
        <tissue evidence="14">Muscle</tissue>
    </source>
</reference>
<comment type="caution">
    <text evidence="14">The sequence shown here is derived from an EMBL/GenBank/DDBJ whole genome shotgun (WGS) entry which is preliminary data.</text>
</comment>
<keyword evidence="3" id="KW-1003">Cell membrane</keyword>
<keyword evidence="7 12" id="KW-0472">Membrane</keyword>
<keyword evidence="9" id="KW-0325">Glycoprotein</keyword>
<organism evidence="14 15">
    <name type="scientific">Scylla paramamosain</name>
    <name type="common">Mud crab</name>
    <dbReference type="NCBI Taxonomy" id="85552"/>
    <lineage>
        <taxon>Eukaryota</taxon>
        <taxon>Metazoa</taxon>
        <taxon>Ecdysozoa</taxon>
        <taxon>Arthropoda</taxon>
        <taxon>Crustacea</taxon>
        <taxon>Multicrustacea</taxon>
        <taxon>Malacostraca</taxon>
        <taxon>Eumalacostraca</taxon>
        <taxon>Eucarida</taxon>
        <taxon>Decapoda</taxon>
        <taxon>Pleocyemata</taxon>
        <taxon>Brachyura</taxon>
        <taxon>Eubrachyura</taxon>
        <taxon>Portunoidea</taxon>
        <taxon>Portunidae</taxon>
        <taxon>Portuninae</taxon>
        <taxon>Scylla</taxon>
    </lineage>
</organism>
<evidence type="ECO:0000313" key="14">
    <source>
        <dbReference type="EMBL" id="KAK8388917.1"/>
    </source>
</evidence>
<evidence type="ECO:0000256" key="4">
    <source>
        <dbReference type="ARBA" id="ARBA00022692"/>
    </source>
</evidence>
<comment type="similarity">
    <text evidence="2">Belongs to the G-protein coupled receptor 1 family.</text>
</comment>
<evidence type="ECO:0000256" key="12">
    <source>
        <dbReference type="SAM" id="Phobius"/>
    </source>
</evidence>
<evidence type="ECO:0000256" key="8">
    <source>
        <dbReference type="ARBA" id="ARBA00023170"/>
    </source>
</evidence>
<dbReference type="EMBL" id="JARAKH010000028">
    <property type="protein sequence ID" value="KAK8388917.1"/>
    <property type="molecule type" value="Genomic_DNA"/>
</dbReference>
<dbReference type="GO" id="GO:0005886">
    <property type="term" value="C:plasma membrane"/>
    <property type="evidence" value="ECO:0007669"/>
    <property type="project" value="UniProtKB-SubCell"/>
</dbReference>
<dbReference type="PANTHER" id="PTHR24246:SF27">
    <property type="entry name" value="ADENOSINE RECEPTOR, ISOFORM A"/>
    <property type="match status" value="1"/>
</dbReference>
<evidence type="ECO:0000256" key="1">
    <source>
        <dbReference type="ARBA" id="ARBA00004651"/>
    </source>
</evidence>
<feature type="region of interest" description="Disordered" evidence="11">
    <location>
        <begin position="390"/>
        <end position="436"/>
    </location>
</feature>
<proteinExistence type="inferred from homology"/>
<evidence type="ECO:0000256" key="2">
    <source>
        <dbReference type="ARBA" id="ARBA00010663"/>
    </source>
</evidence>
<feature type="domain" description="G-protein coupled receptors family 1 profile" evidence="13">
    <location>
        <begin position="57"/>
        <end position="317"/>
    </location>
</feature>
<keyword evidence="15" id="KW-1185">Reference proteome</keyword>
<dbReference type="InterPro" id="IPR000276">
    <property type="entry name" value="GPCR_Rhodpsn"/>
</dbReference>
<dbReference type="CDD" id="cd00637">
    <property type="entry name" value="7tm_classA_rhodopsin-like"/>
    <property type="match status" value="1"/>
</dbReference>
<keyword evidence="5 12" id="KW-1133">Transmembrane helix</keyword>
<keyword evidence="6" id="KW-0297">G-protein coupled receptor</keyword>
<dbReference type="SUPFAM" id="SSF81321">
    <property type="entry name" value="Family A G protein-coupled receptor-like"/>
    <property type="match status" value="1"/>
</dbReference>
<feature type="transmembrane region" description="Helical" evidence="12">
    <location>
        <begin position="210"/>
        <end position="235"/>
    </location>
</feature>
<evidence type="ECO:0000256" key="6">
    <source>
        <dbReference type="ARBA" id="ARBA00023040"/>
    </source>
</evidence>
<feature type="transmembrane region" description="Helical" evidence="12">
    <location>
        <begin position="256"/>
        <end position="276"/>
    </location>
</feature>
<comment type="subcellular location">
    <subcellularLocation>
        <location evidence="1">Cell membrane</location>
        <topology evidence="1">Multi-pass membrane protein</topology>
    </subcellularLocation>
</comment>
<keyword evidence="10" id="KW-0807">Transducer</keyword>
<gene>
    <name evidence="14" type="ORF">O3P69_020703</name>
</gene>
<dbReference type="Pfam" id="PF00001">
    <property type="entry name" value="7tm_1"/>
    <property type="match status" value="1"/>
</dbReference>
<keyword evidence="4 12" id="KW-0812">Transmembrane</keyword>
<feature type="transmembrane region" description="Helical" evidence="12">
    <location>
        <begin position="83"/>
        <end position="106"/>
    </location>
</feature>
<protein>
    <recommendedName>
        <fullName evidence="13">G-protein coupled receptors family 1 profile domain-containing protein</fullName>
    </recommendedName>
</protein>
<evidence type="ECO:0000256" key="5">
    <source>
        <dbReference type="ARBA" id="ARBA00022989"/>
    </source>
</evidence>
<dbReference type="AlphaFoldDB" id="A0AAW0TN23"/>
<evidence type="ECO:0000313" key="15">
    <source>
        <dbReference type="Proteomes" id="UP001487740"/>
    </source>
</evidence>
<sequence length="436" mass="48453">MENATGSLSADTEYHNFPEVQEEIDVLIVSCCNEDNDVSCKFYRVFLPVLIAFTVVTSVVSCVVTCCAPWVKRPMSASVRLSLSLSAANTLFAVTWTLYLVVNMYLKKMQCVPVPGCLMLAVEVLRLGSILVQVLHLLAVALSHYLGSLRPLHYSTTATPAALRLILAAVWMVPLTGVAVVFASVPGQGFRSRENCTNNTFYHQEVTFRLVWSCIFFGPTVVIVLVYCHIFYLLRQRSIYLQDTPMAAIQHFNVKMVRLSAMFVVTFVLGWGPAVAKFVLVCENCLISDLDLQTSMYLGAAFNTLFTLKVFTDTFIYAVRLPAVRKALWDMWKAVKNCGRSSRLGRTHYRHKQLRRASTSQRTVSFGLSYTSSSLQRLLEGVRVSIQGRVRSKGGRDSRGGTRAQVNTETEVLPAAHTQPTSEDGTGDAVPFARKS</sequence>
<evidence type="ECO:0000256" key="7">
    <source>
        <dbReference type="ARBA" id="ARBA00023136"/>
    </source>
</evidence>
<evidence type="ECO:0000256" key="9">
    <source>
        <dbReference type="ARBA" id="ARBA00023180"/>
    </source>
</evidence>
<accession>A0AAW0TN23</accession>
<evidence type="ECO:0000256" key="3">
    <source>
        <dbReference type="ARBA" id="ARBA00022475"/>
    </source>
</evidence>
<evidence type="ECO:0000256" key="11">
    <source>
        <dbReference type="SAM" id="MobiDB-lite"/>
    </source>
</evidence>
<feature type="transmembrane region" description="Helical" evidence="12">
    <location>
        <begin position="163"/>
        <end position="185"/>
    </location>
</feature>
<dbReference type="Proteomes" id="UP001487740">
    <property type="component" value="Unassembled WGS sequence"/>
</dbReference>
<evidence type="ECO:0000256" key="10">
    <source>
        <dbReference type="ARBA" id="ARBA00023224"/>
    </source>
</evidence>
<keyword evidence="8" id="KW-0675">Receptor</keyword>
<name>A0AAW0TN23_SCYPA</name>
<feature type="transmembrane region" description="Helical" evidence="12">
    <location>
        <begin position="118"/>
        <end position="142"/>
    </location>
</feature>